<evidence type="ECO:0000256" key="1">
    <source>
        <dbReference type="SAM" id="MobiDB-lite"/>
    </source>
</evidence>
<evidence type="ECO:0000313" key="2">
    <source>
        <dbReference type="EMBL" id="KAA6408284.1"/>
    </source>
</evidence>
<feature type="region of interest" description="Disordered" evidence="1">
    <location>
        <begin position="675"/>
        <end position="710"/>
    </location>
</feature>
<feature type="compositionally biased region" description="Acidic residues" evidence="1">
    <location>
        <begin position="132"/>
        <end position="143"/>
    </location>
</feature>
<sequence>MSSVHPTTVGLAAFNHLHNPENQGYGAIERFVIYRIIQLLHRHDDLDIVEDFESNLSSSSADGADGASNQGNQNTSPQASSSPLSYEEKVERLVDAIIDGRRLRFSPSAGNTGYTVYAMSSPRSQQPGSEQETAEVDETEPENGLEQQISAHPQNFDHVLCELGRTVTPYPTVSAIQWSSPDENVAPDPTESAPGSAHSQNSGRVGANNRRPRTPFPAGSAIRGGSPDENVDSDSTGSASATAHPQNSGRVGANNRRPRTPFPAGSAIRGGSPDENVDSDSTGSASATAHPQNSERVGANTRRRQTPFPTGSAIRGSSPDEIVPHQQEGYEPYGSSPDEKSQGIQEWSAAVQEAASAISRVDGRTLTIMGQAGVEHHTISPIPFDLRRKVRITPGTPVVSSHGSILDCSSPSFVKTCKGIIKQSYLDIAPSLVPATTAPRSSHEGKGHRGARSLLDIGSDPGNPENLDVWVDVESSDSNKENDQRVVANANALRDTTNLRRPGYLRYNSFYQDAKAKTENATTVDTAGPSSTTRQELPRITPPDSNASLVESFFTTNSNPEHDSAIAAAHAALEGVVISDSPDSQAPLSLVPRPLDLSRNLHIEQTLATLEGRAGPAAQSPSPIQRLVRPKGLYNNDVLLENLGPRLRHPKPSRHINARMMLAEMEAKLISEIKNRVGSPKGRSSERPSNPTPLRARHNHNQGTMTRGVFPGGRLIRRPASPTTLRVRYLKGEVSSD</sequence>
<feature type="compositionally biased region" description="Low complexity" evidence="1">
    <location>
        <begin position="57"/>
        <end position="68"/>
    </location>
</feature>
<accession>A0A5M8PHM6</accession>
<feature type="compositionally biased region" description="Polar residues" evidence="1">
    <location>
        <begin position="520"/>
        <end position="535"/>
    </location>
</feature>
<organism evidence="2 3">
    <name type="scientific">Lasallia pustulata</name>
    <dbReference type="NCBI Taxonomy" id="136370"/>
    <lineage>
        <taxon>Eukaryota</taxon>
        <taxon>Fungi</taxon>
        <taxon>Dikarya</taxon>
        <taxon>Ascomycota</taxon>
        <taxon>Pezizomycotina</taxon>
        <taxon>Lecanoromycetes</taxon>
        <taxon>OSLEUM clade</taxon>
        <taxon>Umbilicariomycetidae</taxon>
        <taxon>Umbilicariales</taxon>
        <taxon>Umbilicariaceae</taxon>
        <taxon>Lasallia</taxon>
    </lineage>
</organism>
<name>A0A5M8PHM6_9LECA</name>
<feature type="compositionally biased region" description="Low complexity" evidence="1">
    <location>
        <begin position="233"/>
        <end position="243"/>
    </location>
</feature>
<gene>
    <name evidence="2" type="ORF">FRX48_08026</name>
</gene>
<feature type="region of interest" description="Disordered" evidence="1">
    <location>
        <begin position="109"/>
        <end position="145"/>
    </location>
</feature>
<dbReference type="OrthoDB" id="5366325at2759"/>
<dbReference type="AlphaFoldDB" id="A0A5M8PHM6"/>
<feature type="region of interest" description="Disordered" evidence="1">
    <location>
        <begin position="56"/>
        <end position="86"/>
    </location>
</feature>
<protein>
    <submittedName>
        <fullName evidence="2">Uncharacterized protein</fullName>
    </submittedName>
</protein>
<evidence type="ECO:0000313" key="3">
    <source>
        <dbReference type="Proteomes" id="UP000324767"/>
    </source>
</evidence>
<proteinExistence type="predicted"/>
<dbReference type="EMBL" id="VXIT01000014">
    <property type="protein sequence ID" value="KAA6408284.1"/>
    <property type="molecule type" value="Genomic_DNA"/>
</dbReference>
<feature type="region of interest" description="Disordered" evidence="1">
    <location>
        <begin position="520"/>
        <end position="546"/>
    </location>
</feature>
<feature type="compositionally biased region" description="Polar residues" evidence="1">
    <location>
        <begin position="69"/>
        <end position="84"/>
    </location>
</feature>
<feature type="region of interest" description="Disordered" evidence="1">
    <location>
        <begin position="179"/>
        <end position="344"/>
    </location>
</feature>
<feature type="region of interest" description="Disordered" evidence="1">
    <location>
        <begin position="435"/>
        <end position="461"/>
    </location>
</feature>
<dbReference type="Proteomes" id="UP000324767">
    <property type="component" value="Unassembled WGS sequence"/>
</dbReference>
<feature type="compositionally biased region" description="Polar residues" evidence="1">
    <location>
        <begin position="121"/>
        <end position="131"/>
    </location>
</feature>
<comment type="caution">
    <text evidence="2">The sequence shown here is derived from an EMBL/GenBank/DDBJ whole genome shotgun (WGS) entry which is preliminary data.</text>
</comment>
<feature type="compositionally biased region" description="Low complexity" evidence="1">
    <location>
        <begin position="279"/>
        <end position="289"/>
    </location>
</feature>
<reference evidence="2 3" key="1">
    <citation type="submission" date="2019-09" db="EMBL/GenBank/DDBJ databases">
        <title>The hologenome of the rock-dwelling lichen Lasallia pustulata.</title>
        <authorList>
            <person name="Greshake Tzovaras B."/>
            <person name="Segers F."/>
            <person name="Bicker A."/>
            <person name="Dal Grande F."/>
            <person name="Otte J."/>
            <person name="Hankeln T."/>
            <person name="Schmitt I."/>
            <person name="Ebersberger I."/>
        </authorList>
    </citation>
    <scope>NUCLEOTIDE SEQUENCE [LARGE SCALE GENOMIC DNA]</scope>
    <source>
        <strain evidence="2">A1-1</strain>
    </source>
</reference>